<dbReference type="InterPro" id="IPR018490">
    <property type="entry name" value="cNMP-bd_dom_sf"/>
</dbReference>
<dbReference type="Proteomes" id="UP001242368">
    <property type="component" value="Unassembled WGS sequence"/>
</dbReference>
<accession>A0ABT8CUT8</accession>
<keyword evidence="3" id="KW-1185">Reference proteome</keyword>
<proteinExistence type="predicted"/>
<dbReference type="SUPFAM" id="SSF51206">
    <property type="entry name" value="cAMP-binding domain-like"/>
    <property type="match status" value="1"/>
</dbReference>
<reference evidence="3" key="1">
    <citation type="journal article" date="2019" name="Int. J. Syst. Evol. Microbiol.">
        <title>The Global Catalogue of Microorganisms (GCM) 10K type strain sequencing project: providing services to taxonomists for standard genome sequencing and annotation.</title>
        <authorList>
            <consortium name="The Broad Institute Genomics Platform"/>
            <consortium name="The Broad Institute Genome Sequencing Center for Infectious Disease"/>
            <person name="Wu L."/>
            <person name="Ma J."/>
        </authorList>
    </citation>
    <scope>NUCLEOTIDE SEQUENCE [LARGE SCALE GENOMIC DNA]</scope>
    <source>
        <strain evidence="3">CECT 7184</strain>
    </source>
</reference>
<dbReference type="InterPro" id="IPR014710">
    <property type="entry name" value="RmlC-like_jellyroll"/>
</dbReference>
<feature type="domain" description="Cyclic nucleotide-binding" evidence="1">
    <location>
        <begin position="1"/>
        <end position="110"/>
    </location>
</feature>
<evidence type="ECO:0000313" key="3">
    <source>
        <dbReference type="Proteomes" id="UP001242368"/>
    </source>
</evidence>
<dbReference type="PROSITE" id="PS50042">
    <property type="entry name" value="CNMP_BINDING_3"/>
    <property type="match status" value="1"/>
</dbReference>
<dbReference type="EMBL" id="JAUFQU010000001">
    <property type="protein sequence ID" value="MDN3707408.1"/>
    <property type="molecule type" value="Genomic_DNA"/>
</dbReference>
<sequence>MIHELYKRIEEQGLWDKTITIERNAYLKIAGTIDTNLFYIVSGSLKISIIDEAEEHIIRFGYKNNFITALDSFITGEPSEFYIQAIKKTQLKVISKERYLKLINENQELKIIWDLLLQQLLLQQIEREKDILITSPQKRYHRVLLRSPQLFQEIPSKYIASYLRMSPETFSRLKRS</sequence>
<evidence type="ECO:0000259" key="1">
    <source>
        <dbReference type="PROSITE" id="PS50042"/>
    </source>
</evidence>
<gene>
    <name evidence="2" type="ORF">QW060_09730</name>
</gene>
<dbReference type="Gene3D" id="2.60.120.10">
    <property type="entry name" value="Jelly Rolls"/>
    <property type="match status" value="1"/>
</dbReference>
<dbReference type="InterPro" id="IPR000595">
    <property type="entry name" value="cNMP-bd_dom"/>
</dbReference>
<evidence type="ECO:0000313" key="2">
    <source>
        <dbReference type="EMBL" id="MDN3707408.1"/>
    </source>
</evidence>
<dbReference type="Pfam" id="PF00027">
    <property type="entry name" value="cNMP_binding"/>
    <property type="match status" value="1"/>
</dbReference>
<comment type="caution">
    <text evidence="2">The sequence shown here is derived from an EMBL/GenBank/DDBJ whole genome shotgun (WGS) entry which is preliminary data.</text>
</comment>
<protein>
    <submittedName>
        <fullName evidence="2">Cyclic nucleotide-binding domain-containing protein</fullName>
    </submittedName>
</protein>
<dbReference type="RefSeq" id="WP_290363382.1">
    <property type="nucleotide sequence ID" value="NZ_JAUFQU010000001.1"/>
</dbReference>
<name>A0ABT8CUT8_9FLAO</name>
<organism evidence="2 3">
    <name type="scientific">Paenimyroides ceti</name>
    <dbReference type="NCBI Taxonomy" id="395087"/>
    <lineage>
        <taxon>Bacteria</taxon>
        <taxon>Pseudomonadati</taxon>
        <taxon>Bacteroidota</taxon>
        <taxon>Flavobacteriia</taxon>
        <taxon>Flavobacteriales</taxon>
        <taxon>Flavobacteriaceae</taxon>
        <taxon>Paenimyroides</taxon>
    </lineage>
</organism>